<comment type="caution">
    <text evidence="2">The sequence shown here is derived from an EMBL/GenBank/DDBJ whole genome shotgun (WGS) entry which is preliminary data.</text>
</comment>
<organism evidence="2 3">
    <name type="scientific">Rhizoctonia solani</name>
    <dbReference type="NCBI Taxonomy" id="456999"/>
    <lineage>
        <taxon>Eukaryota</taxon>
        <taxon>Fungi</taxon>
        <taxon>Dikarya</taxon>
        <taxon>Basidiomycota</taxon>
        <taxon>Agaricomycotina</taxon>
        <taxon>Agaricomycetes</taxon>
        <taxon>Cantharellales</taxon>
        <taxon>Ceratobasidiaceae</taxon>
        <taxon>Rhizoctonia</taxon>
    </lineage>
</organism>
<dbReference type="Proteomes" id="UP000663826">
    <property type="component" value="Unassembled WGS sequence"/>
</dbReference>
<evidence type="ECO:0000313" key="2">
    <source>
        <dbReference type="EMBL" id="CAE6447212.1"/>
    </source>
</evidence>
<dbReference type="AlphaFoldDB" id="A0A8H3B4G9"/>
<protein>
    <submittedName>
        <fullName evidence="2">Uncharacterized protein</fullName>
    </submittedName>
</protein>
<evidence type="ECO:0000313" key="3">
    <source>
        <dbReference type="Proteomes" id="UP000663826"/>
    </source>
</evidence>
<sequence>MDISMSYDTANQSALVELEKEENLVISDTPAGVITTRDLEELATLRRLECDARCVGIVALQCWNRSKDEWNITNERVPSLPTRPEMNRLRQLYGEEPVPEEGPWLDTRTNQEFKRKRNGEAKRATEVLEELEDLRTLVSPGGDLWPLVLLAKAVNEEAVMSPSLPPEPASASSPSLGSSHQARNRPVPPTLDLGPVVNSSDSSGSDFEIHNAPPP</sequence>
<feature type="region of interest" description="Disordered" evidence="1">
    <location>
        <begin position="161"/>
        <end position="215"/>
    </location>
</feature>
<evidence type="ECO:0000256" key="1">
    <source>
        <dbReference type="SAM" id="MobiDB-lite"/>
    </source>
</evidence>
<feature type="compositionally biased region" description="Low complexity" evidence="1">
    <location>
        <begin position="169"/>
        <end position="179"/>
    </location>
</feature>
<dbReference type="EMBL" id="CAJMWQ010001340">
    <property type="protein sequence ID" value="CAE6447212.1"/>
    <property type="molecule type" value="Genomic_DNA"/>
</dbReference>
<gene>
    <name evidence="2" type="ORF">RDB_LOCUS75570</name>
</gene>
<reference evidence="2" key="1">
    <citation type="submission" date="2021-01" db="EMBL/GenBank/DDBJ databases">
        <authorList>
            <person name="Kaushik A."/>
        </authorList>
    </citation>
    <scope>NUCLEOTIDE SEQUENCE</scope>
    <source>
        <strain evidence="2">AG1-1B</strain>
    </source>
</reference>
<accession>A0A8H3B4G9</accession>
<proteinExistence type="predicted"/>
<name>A0A8H3B4G9_9AGAM</name>